<feature type="region of interest" description="Disordered" evidence="1">
    <location>
        <begin position="27"/>
        <end position="46"/>
    </location>
</feature>
<name>A0AAN6LV61_9PLEO</name>
<evidence type="ECO:0000313" key="3">
    <source>
        <dbReference type="Proteomes" id="UP001280581"/>
    </source>
</evidence>
<evidence type="ECO:0000256" key="1">
    <source>
        <dbReference type="SAM" id="MobiDB-lite"/>
    </source>
</evidence>
<comment type="caution">
    <text evidence="2">The sequence shown here is derived from an EMBL/GenBank/DDBJ whole genome shotgun (WGS) entry which is preliminary data.</text>
</comment>
<evidence type="ECO:0000313" key="2">
    <source>
        <dbReference type="EMBL" id="KAK3203340.1"/>
    </source>
</evidence>
<gene>
    <name evidence="2" type="ORF">GRF29_112g900903</name>
</gene>
<organism evidence="2 3">
    <name type="scientific">Pseudopithomyces chartarum</name>
    <dbReference type="NCBI Taxonomy" id="1892770"/>
    <lineage>
        <taxon>Eukaryota</taxon>
        <taxon>Fungi</taxon>
        <taxon>Dikarya</taxon>
        <taxon>Ascomycota</taxon>
        <taxon>Pezizomycotina</taxon>
        <taxon>Dothideomycetes</taxon>
        <taxon>Pleosporomycetidae</taxon>
        <taxon>Pleosporales</taxon>
        <taxon>Massarineae</taxon>
        <taxon>Didymosphaeriaceae</taxon>
        <taxon>Pseudopithomyces</taxon>
    </lineage>
</organism>
<sequence>MRRLRAIKAEPVTCPVASALGGHAPGWAAGSPSSSAGSALLAAHPPGHSTPPAALLHRCTAASPAMHALAARRAFGSLASKIHPQLPLTPRESQQLLNLLTTSFRSHLDREHPTAPSDRLLPTTSTELACVEQPTRLPSSYDSAADHIASILANPLFARRPQRRASDASAAVAADVLKDPLAWFLDHVALGTADVAKASLCIHMLHKTQSKPNARRRSLSPSNPGARPASIIAEWLRTSGAEASKDFMAIPMTANGLPKESLVHTLVPMLLAEGNQTPLWRWYSCECTQNNTLTAAQVAEFKSQLLKQMVASTHTRDEALTVFLQACRQVGADESPVTGPRLKSLQVVGSHLVNQIVANTQVPCTPALYEEFALSTQSWLLTWKPVVQAMLCLCHPTQPDPQPALGLIRHPDSIIGPTTLKQSRQKFMVRMCLAAAQQLIKEEKFSDAQLAMEFTKEHFSDMVLMKYRPANQKASVQKKMAEEKKNVALLDRLLLT</sequence>
<dbReference type="AlphaFoldDB" id="A0AAN6LV61"/>
<dbReference type="EMBL" id="WVTA01000011">
    <property type="protein sequence ID" value="KAK3203340.1"/>
    <property type="molecule type" value="Genomic_DNA"/>
</dbReference>
<protein>
    <submittedName>
        <fullName evidence="2">Uncharacterized protein</fullName>
    </submittedName>
</protein>
<keyword evidence="3" id="KW-1185">Reference proteome</keyword>
<proteinExistence type="predicted"/>
<reference evidence="2 3" key="1">
    <citation type="submission" date="2021-02" db="EMBL/GenBank/DDBJ databases">
        <title>Genome assembly of Pseudopithomyces chartarum.</title>
        <authorList>
            <person name="Jauregui R."/>
            <person name="Singh J."/>
            <person name="Voisey C."/>
        </authorList>
    </citation>
    <scope>NUCLEOTIDE SEQUENCE [LARGE SCALE GENOMIC DNA]</scope>
    <source>
        <strain evidence="2 3">AGR01</strain>
    </source>
</reference>
<accession>A0AAN6LV61</accession>
<dbReference type="Proteomes" id="UP001280581">
    <property type="component" value="Unassembled WGS sequence"/>
</dbReference>